<gene>
    <name evidence="1" type="ORF">RCOM_0727580</name>
</gene>
<evidence type="ECO:0000313" key="2">
    <source>
        <dbReference type="Proteomes" id="UP000008311"/>
    </source>
</evidence>
<protein>
    <submittedName>
        <fullName evidence="1">Uncharacterized protein</fullName>
    </submittedName>
</protein>
<organism evidence="1 2">
    <name type="scientific">Ricinus communis</name>
    <name type="common">Castor bean</name>
    <dbReference type="NCBI Taxonomy" id="3988"/>
    <lineage>
        <taxon>Eukaryota</taxon>
        <taxon>Viridiplantae</taxon>
        <taxon>Streptophyta</taxon>
        <taxon>Embryophyta</taxon>
        <taxon>Tracheophyta</taxon>
        <taxon>Spermatophyta</taxon>
        <taxon>Magnoliopsida</taxon>
        <taxon>eudicotyledons</taxon>
        <taxon>Gunneridae</taxon>
        <taxon>Pentapetalae</taxon>
        <taxon>rosids</taxon>
        <taxon>fabids</taxon>
        <taxon>Malpighiales</taxon>
        <taxon>Euphorbiaceae</taxon>
        <taxon>Acalyphoideae</taxon>
        <taxon>Acalypheae</taxon>
        <taxon>Ricinus</taxon>
    </lineage>
</organism>
<name>B9SAK4_RICCO</name>
<accession>B9SAK4</accession>
<proteinExistence type="predicted"/>
<sequence length="62" mass="6753">MSLKNGFRCFFFSCAVGALMVEVEVVLVVDLKKAVALVVDEGEPRSGNISGYSHYEKIARAT</sequence>
<dbReference type="EMBL" id="EQ973906">
    <property type="protein sequence ID" value="EEF39365.1"/>
    <property type="molecule type" value="Genomic_DNA"/>
</dbReference>
<reference evidence="2" key="1">
    <citation type="journal article" date="2010" name="Nat. Biotechnol.">
        <title>Draft genome sequence of the oilseed species Ricinus communis.</title>
        <authorList>
            <person name="Chan A.P."/>
            <person name="Crabtree J."/>
            <person name="Zhao Q."/>
            <person name="Lorenzi H."/>
            <person name="Orvis J."/>
            <person name="Puiu D."/>
            <person name="Melake-Berhan A."/>
            <person name="Jones K.M."/>
            <person name="Redman J."/>
            <person name="Chen G."/>
            <person name="Cahoon E.B."/>
            <person name="Gedil M."/>
            <person name="Stanke M."/>
            <person name="Haas B.J."/>
            <person name="Wortman J.R."/>
            <person name="Fraser-Liggett C.M."/>
            <person name="Ravel J."/>
            <person name="Rabinowicz P.D."/>
        </authorList>
    </citation>
    <scope>NUCLEOTIDE SEQUENCE [LARGE SCALE GENOMIC DNA]</scope>
    <source>
        <strain evidence="2">cv. Hale</strain>
    </source>
</reference>
<dbReference type="InParanoid" id="B9SAK4"/>
<keyword evidence="2" id="KW-1185">Reference proteome</keyword>
<dbReference type="Proteomes" id="UP000008311">
    <property type="component" value="Unassembled WGS sequence"/>
</dbReference>
<evidence type="ECO:0000313" key="1">
    <source>
        <dbReference type="EMBL" id="EEF39365.1"/>
    </source>
</evidence>
<dbReference type="AlphaFoldDB" id="B9SAK4"/>